<proteinExistence type="predicted"/>
<protein>
    <submittedName>
        <fullName evidence="1">Uncharacterized protein</fullName>
    </submittedName>
</protein>
<evidence type="ECO:0000313" key="2">
    <source>
        <dbReference type="Proteomes" id="UP000568751"/>
    </source>
</evidence>
<evidence type="ECO:0000313" key="1">
    <source>
        <dbReference type="EMBL" id="NYT26429.1"/>
    </source>
</evidence>
<gene>
    <name evidence="1" type="ORF">H0A76_00035</name>
</gene>
<sequence length="47" mass="5294">MHQYLPIESSVGLRLGILKIGSGNNPLRVLMWGIIPHQPWLILTVMT</sequence>
<dbReference type="AlphaFoldDB" id="A0A853F1C1"/>
<reference evidence="1 2" key="1">
    <citation type="submission" date="2020-05" db="EMBL/GenBank/DDBJ databases">
        <title>Horizontal transmission and recombination maintain forever young bacterial symbiont genomes.</title>
        <authorList>
            <person name="Russell S.L."/>
            <person name="Pepper-Tunick E."/>
            <person name="Svedberg J."/>
            <person name="Byrne A."/>
            <person name="Ruelas Castillo J."/>
            <person name="Vollmers C."/>
            <person name="Beinart R.A."/>
            <person name="Corbett-Detig R."/>
        </authorList>
    </citation>
    <scope>NUCLEOTIDE SEQUENCE [LARGE SCALE GENOMIC DNA]</scope>
    <source>
        <strain evidence="1">455</strain>
    </source>
</reference>
<comment type="caution">
    <text evidence="1">The sequence shown here is derived from an EMBL/GenBank/DDBJ whole genome shotgun (WGS) entry which is preliminary data.</text>
</comment>
<organism evidence="1 2">
    <name type="scientific">Candidatus Thiodubiliella endoseptemdiera</name>
    <dbReference type="NCBI Taxonomy" id="2738886"/>
    <lineage>
        <taxon>Bacteria</taxon>
        <taxon>Pseudomonadati</taxon>
        <taxon>Pseudomonadota</taxon>
        <taxon>Gammaproteobacteria</taxon>
        <taxon>Candidatus Pseudothioglobaceae</taxon>
        <taxon>Candidatus Thiodubiliella</taxon>
    </lineage>
</organism>
<dbReference type="EMBL" id="JACCHT010000001">
    <property type="protein sequence ID" value="NYT26429.1"/>
    <property type="molecule type" value="Genomic_DNA"/>
</dbReference>
<name>A0A853F1C1_9GAMM</name>
<dbReference type="Proteomes" id="UP000568751">
    <property type="component" value="Unassembled WGS sequence"/>
</dbReference>
<accession>A0A853F1C1</accession>